<comment type="caution">
    <text evidence="1">The sequence shown here is derived from an EMBL/GenBank/DDBJ whole genome shotgun (WGS) entry which is preliminary data.</text>
</comment>
<reference evidence="1 2" key="1">
    <citation type="submission" date="2017-04" db="EMBL/GenBank/DDBJ databases">
        <title>Kefir bacterial isolates.</title>
        <authorList>
            <person name="Kim Y."/>
            <person name="Blasche S."/>
            <person name="Patil K.R."/>
        </authorList>
    </citation>
    <scope>NUCLEOTIDE SEQUENCE [LARGE SCALE GENOMIC DNA]</scope>
    <source>
        <strain evidence="1 2">OG2</strain>
    </source>
</reference>
<dbReference type="PROSITE" id="PS00195">
    <property type="entry name" value="GLUTAREDOXIN_1"/>
    <property type="match status" value="1"/>
</dbReference>
<dbReference type="AlphaFoldDB" id="A0AAQ0R2F3"/>
<dbReference type="SUPFAM" id="SSF52833">
    <property type="entry name" value="Thioredoxin-like"/>
    <property type="match status" value="1"/>
</dbReference>
<organism evidence="1 2">
    <name type="scientific">Lactococcus lactis</name>
    <dbReference type="NCBI Taxonomy" id="1358"/>
    <lineage>
        <taxon>Bacteria</taxon>
        <taxon>Bacillati</taxon>
        <taxon>Bacillota</taxon>
        <taxon>Bacilli</taxon>
        <taxon>Lactobacillales</taxon>
        <taxon>Streptococcaceae</taxon>
        <taxon>Lactococcus</taxon>
    </lineage>
</organism>
<protein>
    <recommendedName>
        <fullName evidence="3">Thioredoxin domain-containing protein</fullName>
    </recommendedName>
</protein>
<dbReference type="Pfam" id="PF05768">
    <property type="entry name" value="Glrx-like"/>
    <property type="match status" value="1"/>
</dbReference>
<evidence type="ECO:0000313" key="1">
    <source>
        <dbReference type="EMBL" id="PAK88803.1"/>
    </source>
</evidence>
<evidence type="ECO:0008006" key="3">
    <source>
        <dbReference type="Google" id="ProtNLM"/>
    </source>
</evidence>
<gene>
    <name evidence="1" type="ORF">B8W88_07430</name>
</gene>
<dbReference type="Proteomes" id="UP000215635">
    <property type="component" value="Unassembled WGS sequence"/>
</dbReference>
<dbReference type="InterPro" id="IPR011767">
    <property type="entry name" value="GLR_AS"/>
</dbReference>
<accession>A0AAQ0R2F3</accession>
<dbReference type="InterPro" id="IPR036249">
    <property type="entry name" value="Thioredoxin-like_sf"/>
</dbReference>
<dbReference type="EMBL" id="NCWV01000008">
    <property type="protein sequence ID" value="PAK88803.1"/>
    <property type="molecule type" value="Genomic_DNA"/>
</dbReference>
<dbReference type="InterPro" id="IPR008554">
    <property type="entry name" value="Glutaredoxin-like"/>
</dbReference>
<name>A0AAQ0R2F3_9LACT</name>
<dbReference type="RefSeq" id="WP_095348159.1">
    <property type="nucleotide sequence ID" value="NZ_CP184687.1"/>
</dbReference>
<proteinExistence type="predicted"/>
<evidence type="ECO:0000313" key="2">
    <source>
        <dbReference type="Proteomes" id="UP000215635"/>
    </source>
</evidence>
<dbReference type="Gene3D" id="3.40.30.10">
    <property type="entry name" value="Glutaredoxin"/>
    <property type="match status" value="1"/>
</dbReference>
<sequence length="159" mass="18091">MKIYIKNKKKFFQRVFLGLVLAAIMLGGTGGIIYYVKTQNGPKDLVETPNVMQKLNESEKKNQKIILVFFKDGCPYCEAAKTEIEEAKIQANFPVLYVNTESRGGQQLKQKYKLQYASSLVIIQKQKNTVTTEVVAYGDKIRGQYVPLTENIQKAFENL</sequence>